<organism evidence="10 11">
    <name type="scientific">Cichlidogyrus casuarinus</name>
    <dbReference type="NCBI Taxonomy" id="1844966"/>
    <lineage>
        <taxon>Eukaryota</taxon>
        <taxon>Metazoa</taxon>
        <taxon>Spiralia</taxon>
        <taxon>Lophotrochozoa</taxon>
        <taxon>Platyhelminthes</taxon>
        <taxon>Monogenea</taxon>
        <taxon>Monopisthocotylea</taxon>
        <taxon>Dactylogyridea</taxon>
        <taxon>Ancyrocephalidae</taxon>
        <taxon>Cichlidogyrus</taxon>
    </lineage>
</organism>
<evidence type="ECO:0000256" key="1">
    <source>
        <dbReference type="ARBA" id="ARBA00004141"/>
    </source>
</evidence>
<dbReference type="PANTHER" id="PTHR24243:SF208">
    <property type="entry name" value="PYROKININ-1 RECEPTOR"/>
    <property type="match status" value="1"/>
</dbReference>
<dbReference type="GO" id="GO:0004930">
    <property type="term" value="F:G protein-coupled receptor activity"/>
    <property type="evidence" value="ECO:0007669"/>
    <property type="project" value="UniProtKB-KW"/>
</dbReference>
<dbReference type="PANTHER" id="PTHR24243">
    <property type="entry name" value="G-PROTEIN COUPLED RECEPTOR"/>
    <property type="match status" value="1"/>
</dbReference>
<feature type="transmembrane region" description="Helical" evidence="8">
    <location>
        <begin position="174"/>
        <end position="198"/>
    </location>
</feature>
<evidence type="ECO:0000256" key="5">
    <source>
        <dbReference type="ARBA" id="ARBA00023136"/>
    </source>
</evidence>
<name>A0ABD2PRN5_9PLAT</name>
<keyword evidence="6" id="KW-0675">Receptor</keyword>
<dbReference type="AlphaFoldDB" id="A0ABD2PRN5"/>
<evidence type="ECO:0000256" key="2">
    <source>
        <dbReference type="ARBA" id="ARBA00022692"/>
    </source>
</evidence>
<keyword evidence="3 8" id="KW-1133">Transmembrane helix</keyword>
<evidence type="ECO:0000256" key="4">
    <source>
        <dbReference type="ARBA" id="ARBA00023040"/>
    </source>
</evidence>
<keyword evidence="5 8" id="KW-0472">Membrane</keyword>
<keyword evidence="4" id="KW-0297">G-protein coupled receptor</keyword>
<dbReference type="PRINTS" id="PR00237">
    <property type="entry name" value="GPCRRHODOPSN"/>
</dbReference>
<evidence type="ECO:0000256" key="8">
    <source>
        <dbReference type="SAM" id="Phobius"/>
    </source>
</evidence>
<keyword evidence="11" id="KW-1185">Reference proteome</keyword>
<proteinExistence type="predicted"/>
<dbReference type="Gene3D" id="1.20.1070.10">
    <property type="entry name" value="Rhodopsin 7-helix transmembrane proteins"/>
    <property type="match status" value="1"/>
</dbReference>
<sequence length="259" mass="30305">MFWIYATTQNKYRIVTCRIKTEMRNFYNHFHIVGIFCLLFCIPLALITGFYIAIGIAVWKSSIGHATGFFAKTTSPSVPAQIGSSDEEDRPESKNHFQCCLSRSLFYKWSQRPENESRIVKTKPIKWKSHFARAKKRNKAINGDVEAKPMRDQTKPRQSYSDFSRAKTIKVTKMLLTVVLTFALLWLPIQLLGVFAVFNEKIQIAPWLVKIIKILSHINYCINPFIYTLFSKQFRKIFVSWLKCKKIVDKRQPTNFFRT</sequence>
<protein>
    <recommendedName>
        <fullName evidence="9">G-protein coupled receptors family 1 profile domain-containing protein</fullName>
    </recommendedName>
</protein>
<dbReference type="GO" id="GO:0016020">
    <property type="term" value="C:membrane"/>
    <property type="evidence" value="ECO:0007669"/>
    <property type="project" value="UniProtKB-SubCell"/>
</dbReference>
<dbReference type="PROSITE" id="PS50262">
    <property type="entry name" value="G_PROTEIN_RECEP_F1_2"/>
    <property type="match status" value="1"/>
</dbReference>
<evidence type="ECO:0000256" key="6">
    <source>
        <dbReference type="ARBA" id="ARBA00023170"/>
    </source>
</evidence>
<dbReference type="Pfam" id="PF00001">
    <property type="entry name" value="7tm_1"/>
    <property type="match status" value="1"/>
</dbReference>
<feature type="transmembrane region" description="Helical" evidence="8">
    <location>
        <begin position="32"/>
        <end position="59"/>
    </location>
</feature>
<accession>A0ABD2PRN5</accession>
<dbReference type="InterPro" id="IPR000276">
    <property type="entry name" value="GPCR_Rhodpsn"/>
</dbReference>
<feature type="transmembrane region" description="Helical" evidence="8">
    <location>
        <begin position="204"/>
        <end position="230"/>
    </location>
</feature>
<comment type="caution">
    <text evidence="10">The sequence shown here is derived from an EMBL/GenBank/DDBJ whole genome shotgun (WGS) entry which is preliminary data.</text>
</comment>
<dbReference type="Proteomes" id="UP001626550">
    <property type="component" value="Unassembled WGS sequence"/>
</dbReference>
<gene>
    <name evidence="10" type="ORF">Ciccas_011299</name>
</gene>
<feature type="domain" description="G-protein coupled receptors family 1 profile" evidence="9">
    <location>
        <begin position="1"/>
        <end position="227"/>
    </location>
</feature>
<keyword evidence="7" id="KW-0807">Transducer</keyword>
<dbReference type="InterPro" id="IPR017452">
    <property type="entry name" value="GPCR_Rhodpsn_7TM"/>
</dbReference>
<reference evidence="10 11" key="1">
    <citation type="submission" date="2024-11" db="EMBL/GenBank/DDBJ databases">
        <title>Adaptive evolution of stress response genes in parasites aligns with host niche diversity.</title>
        <authorList>
            <person name="Hahn C."/>
            <person name="Resl P."/>
        </authorList>
    </citation>
    <scope>NUCLEOTIDE SEQUENCE [LARGE SCALE GENOMIC DNA]</scope>
    <source>
        <strain evidence="10">EGGRZ-B1_66</strain>
        <tissue evidence="10">Body</tissue>
    </source>
</reference>
<comment type="subcellular location">
    <subcellularLocation>
        <location evidence="1">Membrane</location>
        <topology evidence="1">Multi-pass membrane protein</topology>
    </subcellularLocation>
</comment>
<evidence type="ECO:0000256" key="7">
    <source>
        <dbReference type="ARBA" id="ARBA00023224"/>
    </source>
</evidence>
<evidence type="ECO:0000259" key="9">
    <source>
        <dbReference type="PROSITE" id="PS50262"/>
    </source>
</evidence>
<evidence type="ECO:0000313" key="11">
    <source>
        <dbReference type="Proteomes" id="UP001626550"/>
    </source>
</evidence>
<evidence type="ECO:0000256" key="3">
    <source>
        <dbReference type="ARBA" id="ARBA00022989"/>
    </source>
</evidence>
<dbReference type="SUPFAM" id="SSF81321">
    <property type="entry name" value="Family A G protein-coupled receptor-like"/>
    <property type="match status" value="1"/>
</dbReference>
<evidence type="ECO:0000313" key="10">
    <source>
        <dbReference type="EMBL" id="KAL3310139.1"/>
    </source>
</evidence>
<feature type="non-terminal residue" evidence="10">
    <location>
        <position position="259"/>
    </location>
</feature>
<dbReference type="EMBL" id="JBJKFK010003207">
    <property type="protein sequence ID" value="KAL3310139.1"/>
    <property type="molecule type" value="Genomic_DNA"/>
</dbReference>
<keyword evidence="2 8" id="KW-0812">Transmembrane</keyword>